<protein>
    <recommendedName>
        <fullName evidence="3">TPR repeat-containing protein</fullName>
    </recommendedName>
</protein>
<dbReference type="Pfam" id="PF14559">
    <property type="entry name" value="TPR_19"/>
    <property type="match status" value="1"/>
</dbReference>
<dbReference type="SUPFAM" id="SSF116965">
    <property type="entry name" value="Hypothetical protein MPN330"/>
    <property type="match status" value="1"/>
</dbReference>
<dbReference type="HOGENOM" id="CLU_069995_0_0_9"/>
<gene>
    <name evidence="1" type="ordered locus">Bsel_1414</name>
</gene>
<dbReference type="KEGG" id="bse:Bsel_1414"/>
<name>D6XSZ0_BACIE</name>
<evidence type="ECO:0008006" key="3">
    <source>
        <dbReference type="Google" id="ProtNLM"/>
    </source>
</evidence>
<dbReference type="AlphaFoldDB" id="D6XSZ0"/>
<proteinExistence type="predicted"/>
<dbReference type="Proteomes" id="UP000000271">
    <property type="component" value="Chromosome"/>
</dbReference>
<reference evidence="1" key="1">
    <citation type="submission" date="2009-10" db="EMBL/GenBank/DDBJ databases">
        <title>Complete sequence of Bacillus selenitireducens MLS10.</title>
        <authorList>
            <consortium name="US DOE Joint Genome Institute"/>
            <person name="Lucas S."/>
            <person name="Copeland A."/>
            <person name="Lapidus A."/>
            <person name="Glavina del Rio T."/>
            <person name="Dalin E."/>
            <person name="Tice H."/>
            <person name="Bruce D."/>
            <person name="Goodwin L."/>
            <person name="Pitluck S."/>
            <person name="Sims D."/>
            <person name="Brettin T."/>
            <person name="Detter J.C."/>
            <person name="Han C."/>
            <person name="Larimer F."/>
            <person name="Land M."/>
            <person name="Hauser L."/>
            <person name="Kyrpides N."/>
            <person name="Ovchinnikova G."/>
            <person name="Stolz J."/>
        </authorList>
    </citation>
    <scope>NUCLEOTIDE SEQUENCE [LARGE SCALE GENOMIC DNA]</scope>
    <source>
        <strain evidence="1">MLS10</strain>
    </source>
</reference>
<accession>D6XSZ0</accession>
<dbReference type="RefSeq" id="WP_013172350.1">
    <property type="nucleotide sequence ID" value="NC_014219.1"/>
</dbReference>
<sequence>MSAYEKKNNVIQMPGLVNRLVDSGMAALKEKRHYDALTYFNQVVQLEKDHSQGRYGLVIANIELNRLEEAKAQCQSMLDEGIGDYFDILKVYISLLVQLGDYEEVVDILEETLPDNSLPEEIAESFTQLLSFAKDMTDDSKMMNVNVEESDMTVSTDELIERIHEGSIEQQWGALHTLSKREKDIAADTYKAFLAAEDHHPVMKSYVLTMMDEMGIEDTFLVHKFGHTYKVRLPDDKHLFHREQGRDVIALIRDHLEDENPSLLSLAEQLWWHYLFAIYPKPLPDVDARDLAAGLHMHLHTLMIGDDLKPEWFAEEYGSKKSAVISCCTEIKEIELLLHRFEEYLREQ</sequence>
<organism evidence="1 2">
    <name type="scientific">Bacillus selenitireducens (strain ATCC 700615 / DSM 15326 / MLS10)</name>
    <dbReference type="NCBI Taxonomy" id="439292"/>
    <lineage>
        <taxon>Bacteria</taxon>
        <taxon>Bacillati</taxon>
        <taxon>Bacillota</taxon>
        <taxon>Bacilli</taxon>
        <taxon>Bacillales</taxon>
        <taxon>Bacillaceae</taxon>
        <taxon>Salisediminibacterium</taxon>
    </lineage>
</organism>
<dbReference type="STRING" id="439292.Bsel_1414"/>
<dbReference type="InterPro" id="IPR011990">
    <property type="entry name" value="TPR-like_helical_dom_sf"/>
</dbReference>
<evidence type="ECO:0000313" key="1">
    <source>
        <dbReference type="EMBL" id="ADH98926.1"/>
    </source>
</evidence>
<evidence type="ECO:0000313" key="2">
    <source>
        <dbReference type="Proteomes" id="UP000000271"/>
    </source>
</evidence>
<dbReference type="OrthoDB" id="2364593at2"/>
<dbReference type="Pfam" id="PF11428">
    <property type="entry name" value="DUF3196"/>
    <property type="match status" value="1"/>
</dbReference>
<dbReference type="eggNOG" id="COG3118">
    <property type="taxonomic scope" value="Bacteria"/>
</dbReference>
<keyword evidence="2" id="KW-1185">Reference proteome</keyword>
<dbReference type="EMBL" id="CP001791">
    <property type="protein sequence ID" value="ADH98926.1"/>
    <property type="molecule type" value="Genomic_DNA"/>
</dbReference>
<dbReference type="Gene3D" id="1.25.40.10">
    <property type="entry name" value="Tetratricopeptide repeat domain"/>
    <property type="match status" value="1"/>
</dbReference>
<dbReference type="InterPro" id="IPR024503">
    <property type="entry name" value="DUF3196"/>
</dbReference>